<dbReference type="Pfam" id="PF13419">
    <property type="entry name" value="HAD_2"/>
    <property type="match status" value="1"/>
</dbReference>
<dbReference type="SUPFAM" id="SSF56784">
    <property type="entry name" value="HAD-like"/>
    <property type="match status" value="1"/>
</dbReference>
<organism evidence="5 6">
    <name type="scientific">Clostridium botulinum B2 450</name>
    <dbReference type="NCBI Taxonomy" id="1379739"/>
    <lineage>
        <taxon>Bacteria</taxon>
        <taxon>Bacillati</taxon>
        <taxon>Bacillota</taxon>
        <taxon>Clostridia</taxon>
        <taxon>Eubacteriales</taxon>
        <taxon>Clostridiaceae</taxon>
        <taxon>Clostridium</taxon>
    </lineage>
</organism>
<accession>A0A0D1BR65</accession>
<dbReference type="GO" id="GO:0046872">
    <property type="term" value="F:metal ion binding"/>
    <property type="evidence" value="ECO:0007669"/>
    <property type="project" value="UniProtKB-KW"/>
</dbReference>
<comment type="cofactor">
    <cofactor evidence="1">
        <name>Mg(2+)</name>
        <dbReference type="ChEBI" id="CHEBI:18420"/>
    </cofactor>
</comment>
<evidence type="ECO:0000256" key="1">
    <source>
        <dbReference type="ARBA" id="ARBA00001946"/>
    </source>
</evidence>
<comment type="caution">
    <text evidence="5">The sequence shown here is derived from an EMBL/GenBank/DDBJ whole genome shotgun (WGS) entry which is preliminary data.</text>
</comment>
<dbReference type="PATRIC" id="fig|1379739.3.peg.3951"/>
<protein>
    <submittedName>
        <fullName evidence="5">Haloacid dehalogenase</fullName>
    </submittedName>
</protein>
<dbReference type="NCBIfam" id="TIGR01549">
    <property type="entry name" value="HAD-SF-IA-v1"/>
    <property type="match status" value="1"/>
</dbReference>
<reference evidence="5 6" key="1">
    <citation type="submission" date="2014-06" db="EMBL/GenBank/DDBJ databases">
        <title>Genome characterization of distinct group I Clostridium botulinum lineages.</title>
        <authorList>
            <person name="Giordani F."/>
            <person name="Anselmo A."/>
            <person name="Fillo S."/>
            <person name="Palozzi A.M."/>
            <person name="Fortunato A."/>
            <person name="Gentile B."/>
            <person name="Ciammaruconi A."/>
            <person name="Anniballi F."/>
            <person name="De Medici D."/>
            <person name="Lista F."/>
        </authorList>
    </citation>
    <scope>NUCLEOTIDE SEQUENCE [LARGE SCALE GENOMIC DNA]</scope>
    <source>
        <strain evidence="5 6">B2 450</strain>
    </source>
</reference>
<dbReference type="RefSeq" id="WP_003483016.1">
    <property type="nucleotide sequence ID" value="NZ_JXSU01000008.1"/>
</dbReference>
<dbReference type="AlphaFoldDB" id="A0A0D1BR65"/>
<evidence type="ECO:0000256" key="2">
    <source>
        <dbReference type="ARBA" id="ARBA00006171"/>
    </source>
</evidence>
<dbReference type="PANTHER" id="PTHR46193:SF21">
    <property type="entry name" value="SLL1138 PROTEIN"/>
    <property type="match status" value="1"/>
</dbReference>
<dbReference type="SFLD" id="SFLDS00003">
    <property type="entry name" value="Haloacid_Dehalogenase"/>
    <property type="match status" value="1"/>
</dbReference>
<evidence type="ECO:0000256" key="3">
    <source>
        <dbReference type="ARBA" id="ARBA00022723"/>
    </source>
</evidence>
<evidence type="ECO:0000256" key="4">
    <source>
        <dbReference type="ARBA" id="ARBA00022842"/>
    </source>
</evidence>
<evidence type="ECO:0000313" key="5">
    <source>
        <dbReference type="EMBL" id="KIS22322.1"/>
    </source>
</evidence>
<keyword evidence="4" id="KW-0460">Magnesium</keyword>
<dbReference type="PRINTS" id="PR00413">
    <property type="entry name" value="HADHALOGNASE"/>
</dbReference>
<dbReference type="Proteomes" id="UP000032250">
    <property type="component" value="Unassembled WGS sequence"/>
</dbReference>
<proteinExistence type="inferred from homology"/>
<dbReference type="InterPro" id="IPR036412">
    <property type="entry name" value="HAD-like_sf"/>
</dbReference>
<dbReference type="InterPro" id="IPR023214">
    <property type="entry name" value="HAD_sf"/>
</dbReference>
<dbReference type="CDD" id="cd16423">
    <property type="entry name" value="HAD_BPGM-like"/>
    <property type="match status" value="1"/>
</dbReference>
<dbReference type="InterPro" id="IPR041492">
    <property type="entry name" value="HAD_2"/>
</dbReference>
<dbReference type="NCBIfam" id="TIGR01509">
    <property type="entry name" value="HAD-SF-IA-v3"/>
    <property type="match status" value="1"/>
</dbReference>
<gene>
    <name evidence="5" type="ORF">N495_17860</name>
</gene>
<dbReference type="InterPro" id="IPR006439">
    <property type="entry name" value="HAD-SF_hydro_IA"/>
</dbReference>
<dbReference type="InterPro" id="IPR051600">
    <property type="entry name" value="Beta-PGM-like"/>
</dbReference>
<dbReference type="Gene3D" id="1.10.150.240">
    <property type="entry name" value="Putative phosphatase, domain 2"/>
    <property type="match status" value="1"/>
</dbReference>
<dbReference type="PANTHER" id="PTHR46193">
    <property type="entry name" value="6-PHOSPHOGLUCONATE PHOSPHATASE"/>
    <property type="match status" value="1"/>
</dbReference>
<dbReference type="EMBL" id="JXSU01000008">
    <property type="protein sequence ID" value="KIS22322.1"/>
    <property type="molecule type" value="Genomic_DNA"/>
</dbReference>
<keyword evidence="3" id="KW-0479">Metal-binding</keyword>
<dbReference type="SFLD" id="SFLDG01135">
    <property type="entry name" value="C1.5.6:_HAD__Beta-PGM__Phospha"/>
    <property type="match status" value="1"/>
</dbReference>
<dbReference type="Gene3D" id="3.40.50.1000">
    <property type="entry name" value="HAD superfamily/HAD-like"/>
    <property type="match status" value="1"/>
</dbReference>
<dbReference type="OrthoDB" id="9797743at2"/>
<dbReference type="InterPro" id="IPR023198">
    <property type="entry name" value="PGP-like_dom2"/>
</dbReference>
<dbReference type="SFLD" id="SFLDG01129">
    <property type="entry name" value="C1.5:_HAD__Beta-PGM__Phosphata"/>
    <property type="match status" value="1"/>
</dbReference>
<sequence length="215" mass="24587">MLNTIIFDMDGVIIDTEPLSFETSKILLKMYDKDYTEDFHNSCMGLSMIEVIRRTISNYDLEEDENELLEKRNKLYTKIALEKLEPINGVYELLDYIKELNIKCAIATGSNREIAEILLKKLGIIDYFQFILPGDEMEKSKPDPWPYLEAMKRLGSSSEETIIMEDSINGIKSAIAAGCKVIAINSIWKDESTKEIISFEKDLKGAKNVIENLIK</sequence>
<evidence type="ECO:0000313" key="6">
    <source>
        <dbReference type="Proteomes" id="UP000032250"/>
    </source>
</evidence>
<name>A0A0D1BR65_CLOBO</name>
<dbReference type="HOGENOM" id="CLU_045011_13_3_9"/>
<comment type="similarity">
    <text evidence="2">Belongs to the HAD-like hydrolase superfamily. CbbY/CbbZ/Gph/YieH family.</text>
</comment>
<dbReference type="GO" id="GO:0003824">
    <property type="term" value="F:catalytic activity"/>
    <property type="evidence" value="ECO:0007669"/>
    <property type="project" value="UniProtKB-ARBA"/>
</dbReference>